<dbReference type="OrthoDB" id="26872at2"/>
<feature type="domain" description="DUF305" evidence="2">
    <location>
        <begin position="62"/>
        <end position="224"/>
    </location>
</feature>
<feature type="transmembrane region" description="Helical" evidence="1">
    <location>
        <begin position="25"/>
        <end position="45"/>
    </location>
</feature>
<dbReference type="InterPro" id="IPR012347">
    <property type="entry name" value="Ferritin-like"/>
</dbReference>
<name>A0A1G7N9R6_PSEOR</name>
<dbReference type="RefSeq" id="WP_093082083.1">
    <property type="nucleotide sequence ID" value="NZ_FNBE01000006.1"/>
</dbReference>
<evidence type="ECO:0000256" key="1">
    <source>
        <dbReference type="SAM" id="Phobius"/>
    </source>
</evidence>
<organism evidence="3 4">
    <name type="scientific">Pseudonocardia oroxyli</name>
    <dbReference type="NCBI Taxonomy" id="366584"/>
    <lineage>
        <taxon>Bacteria</taxon>
        <taxon>Bacillati</taxon>
        <taxon>Actinomycetota</taxon>
        <taxon>Actinomycetes</taxon>
        <taxon>Pseudonocardiales</taxon>
        <taxon>Pseudonocardiaceae</taxon>
        <taxon>Pseudonocardia</taxon>
    </lineage>
</organism>
<protein>
    <submittedName>
        <fullName evidence="3">Uncharacterized conserved protein, DUF305 family</fullName>
    </submittedName>
</protein>
<dbReference type="PANTHER" id="PTHR36933:SF1">
    <property type="entry name" value="SLL0788 PROTEIN"/>
    <property type="match status" value="1"/>
</dbReference>
<keyword evidence="1" id="KW-0472">Membrane</keyword>
<dbReference type="AlphaFoldDB" id="A0A1G7N9R6"/>
<accession>A0A1G7N9R6</accession>
<evidence type="ECO:0000259" key="2">
    <source>
        <dbReference type="Pfam" id="PF03713"/>
    </source>
</evidence>
<sequence>MSTATESPVVEEPEGRAEPRWVRPLVVIGAVLALLLLGGAGGLLLGRAGSDAASVPSGTSVDVQFAQDMSVHHEQAVQMAAWERDHTTDPALTQLSYDIETTQLQQIGRMQGWLGLWGQAAFPVGRPYMTWMSPDGMAGHGMAGATGSARMPGMASDAELAALRSSTGPALDVLFLQLMLRHHQGGVAMLQDAAARASVPEVRNLAAQMLSAQQSESDYMTSLLARHGAQPLPMN</sequence>
<proteinExistence type="predicted"/>
<evidence type="ECO:0000313" key="4">
    <source>
        <dbReference type="Proteomes" id="UP000198967"/>
    </source>
</evidence>
<dbReference type="PANTHER" id="PTHR36933">
    <property type="entry name" value="SLL0788 PROTEIN"/>
    <property type="match status" value="1"/>
</dbReference>
<dbReference type="Proteomes" id="UP000198967">
    <property type="component" value="Unassembled WGS sequence"/>
</dbReference>
<evidence type="ECO:0000313" key="3">
    <source>
        <dbReference type="EMBL" id="SDF70712.1"/>
    </source>
</evidence>
<dbReference type="Gene3D" id="1.20.1260.10">
    <property type="match status" value="1"/>
</dbReference>
<keyword evidence="1" id="KW-0812">Transmembrane</keyword>
<dbReference type="STRING" id="366584.SAMN05216377_106175"/>
<keyword evidence="1" id="KW-1133">Transmembrane helix</keyword>
<dbReference type="EMBL" id="FNBE01000006">
    <property type="protein sequence ID" value="SDF70712.1"/>
    <property type="molecule type" value="Genomic_DNA"/>
</dbReference>
<keyword evidence="4" id="KW-1185">Reference proteome</keyword>
<reference evidence="3 4" key="1">
    <citation type="submission" date="2016-10" db="EMBL/GenBank/DDBJ databases">
        <authorList>
            <person name="de Groot N.N."/>
        </authorList>
    </citation>
    <scope>NUCLEOTIDE SEQUENCE [LARGE SCALE GENOMIC DNA]</scope>
    <source>
        <strain evidence="3 4">CGMCC 4.3143</strain>
    </source>
</reference>
<dbReference type="InterPro" id="IPR005183">
    <property type="entry name" value="DUF305_CopM-like"/>
</dbReference>
<gene>
    <name evidence="3" type="ORF">SAMN05216377_106175</name>
</gene>
<dbReference type="Pfam" id="PF03713">
    <property type="entry name" value="DUF305"/>
    <property type="match status" value="1"/>
</dbReference>